<evidence type="ECO:0000256" key="5">
    <source>
        <dbReference type="ARBA" id="ARBA00022989"/>
    </source>
</evidence>
<evidence type="ECO:0000259" key="10">
    <source>
        <dbReference type="Pfam" id="PF14703"/>
    </source>
</evidence>
<feature type="transmembrane region" description="Helical" evidence="7">
    <location>
        <begin position="517"/>
        <end position="538"/>
    </location>
</feature>
<organism evidence="11 12">
    <name type="scientific">Cochliobolus sativus</name>
    <name type="common">Common root rot and spot blotch fungus</name>
    <name type="synonym">Bipolaris sorokiniana</name>
    <dbReference type="NCBI Taxonomy" id="45130"/>
    <lineage>
        <taxon>Eukaryota</taxon>
        <taxon>Fungi</taxon>
        <taxon>Dikarya</taxon>
        <taxon>Ascomycota</taxon>
        <taxon>Pezizomycotina</taxon>
        <taxon>Dothideomycetes</taxon>
        <taxon>Pleosporomycetidae</taxon>
        <taxon>Pleosporales</taxon>
        <taxon>Pleosporineae</taxon>
        <taxon>Pleosporaceae</taxon>
        <taxon>Bipolaris</taxon>
    </lineage>
</organism>
<sequence length="764" mass="86202">MDNTFEKSFTKAQQLQGISLGSFIASVSFSAIIFTLEVLAFLVIPKRFPDFYLLLDLALMITALLFQIIKKNWKEYIATNLVRFDYYHEHFDRYFFRRYLRSLAVIFTPALILIPPILIPLNYTKGKTAVLGVSGLDALGWSNVGLDQADRYWAHLILGLLFIVHVCWVIWNELAFYVAIRQNSPYAALCTVLIESIPDNWMSEKALTSQLEVFPGVVTAISFNRDYSLISRLSERRERLARSLEIEEISKIRKAYRAGVQKRDKKSNFPKKHRPANYKSRSLFNVFAWLEHEKVDTSIVYREELLKTSKEMEFHRATRERFPLLRSAFITFANPLAANIACQTVIHTSSGYMTPRTIPLSVDDVIWRNVNITWKDRTIRTVLSNTLIMATATACVIPVALAALLSQIIYITRAVPWLSWINELPELLLSLLQGVLPPLLVAVLMKGFVVVLEYLVKKQGISSKSQIDLKIQDYYFYFLFLQVTLVASLSAGLTTIANEMEHGALLAGTLAKNLPKASNYFLSYILLQALSISANSLLRFDRLVGDFVLGPIFDKSATQMMTRRRGQDLQWGTFVPLFTNLSCIGFLYAIISPIVIPFQVLVISLFWIIYSNSSILTTERDHGGLFYPKAIKHLLMGLYLMQVCLIALFLLVRDSQGNAKCIGQACLMLFATGLTVIYHRLLSRAFNPLLSFSPTALSEGLAKKAMPSPPFLHKALTSIPAISIPSDDNGMSSARALELREELKSVVISDTDATITASGKIYLN</sequence>
<accession>A0A8H5ZQL4</accession>
<feature type="transmembrane region" description="Helical" evidence="7">
    <location>
        <begin position="51"/>
        <end position="69"/>
    </location>
</feature>
<feature type="transmembrane region" description="Helical" evidence="7">
    <location>
        <begin position="630"/>
        <end position="652"/>
    </location>
</feature>
<name>A0A8H5ZQL4_COCSA</name>
<evidence type="ECO:0000313" key="11">
    <source>
        <dbReference type="EMBL" id="KAF5852440.1"/>
    </source>
</evidence>
<evidence type="ECO:0000256" key="6">
    <source>
        <dbReference type="ARBA" id="ARBA00023136"/>
    </source>
</evidence>
<feature type="transmembrane region" description="Helical" evidence="7">
    <location>
        <begin position="661"/>
        <end position="681"/>
    </location>
</feature>
<comment type="caution">
    <text evidence="11">The sequence shown here is derived from an EMBL/GenBank/DDBJ whole genome shotgun (WGS) entry which is preliminary data.</text>
</comment>
<evidence type="ECO:0000259" key="8">
    <source>
        <dbReference type="Pfam" id="PF02714"/>
    </source>
</evidence>
<dbReference type="EMBL" id="WNKQ01000003">
    <property type="protein sequence ID" value="KAF5852440.1"/>
    <property type="molecule type" value="Genomic_DNA"/>
</dbReference>
<dbReference type="PANTHER" id="PTHR13018">
    <property type="entry name" value="PROBABLE MEMBRANE PROTEIN DUF221-RELATED"/>
    <property type="match status" value="1"/>
</dbReference>
<evidence type="ECO:0000313" key="12">
    <source>
        <dbReference type="Proteomes" id="UP000624244"/>
    </source>
</evidence>
<dbReference type="GO" id="GO:0005886">
    <property type="term" value="C:plasma membrane"/>
    <property type="evidence" value="ECO:0007669"/>
    <property type="project" value="TreeGrafter"/>
</dbReference>
<feature type="domain" description="CSC1/OSCA1-like cytosolic" evidence="10">
    <location>
        <begin position="191"/>
        <end position="369"/>
    </location>
</feature>
<feature type="transmembrane region" description="Helical" evidence="7">
    <location>
        <begin position="475"/>
        <end position="497"/>
    </location>
</feature>
<evidence type="ECO:0000256" key="4">
    <source>
        <dbReference type="ARBA" id="ARBA00022692"/>
    </source>
</evidence>
<feature type="transmembrane region" description="Helical" evidence="7">
    <location>
        <begin position="431"/>
        <end position="455"/>
    </location>
</feature>
<dbReference type="Pfam" id="PF14703">
    <property type="entry name" value="PHM7_cyt"/>
    <property type="match status" value="1"/>
</dbReference>
<dbReference type="GO" id="GO:0005227">
    <property type="term" value="F:calcium-activated cation channel activity"/>
    <property type="evidence" value="ECO:0007669"/>
    <property type="project" value="InterPro"/>
</dbReference>
<evidence type="ECO:0000256" key="7">
    <source>
        <dbReference type="SAM" id="Phobius"/>
    </source>
</evidence>
<feature type="transmembrane region" description="Helical" evidence="7">
    <location>
        <begin position="387"/>
        <end position="411"/>
    </location>
</feature>
<dbReference type="PRINTS" id="PR00173">
    <property type="entry name" value="EDTRNSPORT"/>
</dbReference>
<comment type="similarity">
    <text evidence="2">Belongs to the CSC1 (TC 1.A.17) family.</text>
</comment>
<dbReference type="InterPro" id="IPR045122">
    <property type="entry name" value="Csc1-like"/>
</dbReference>
<evidence type="ECO:0000256" key="3">
    <source>
        <dbReference type="ARBA" id="ARBA00022448"/>
    </source>
</evidence>
<proteinExistence type="inferred from homology"/>
<keyword evidence="6 7" id="KW-0472">Membrane</keyword>
<dbReference type="Pfam" id="PF02714">
    <property type="entry name" value="RSN1_7TM"/>
    <property type="match status" value="1"/>
</dbReference>
<feature type="transmembrane region" description="Helical" evidence="7">
    <location>
        <begin position="586"/>
        <end position="610"/>
    </location>
</feature>
<feature type="domain" description="CSC1/OSCA1-like N-terminal transmembrane" evidence="9">
    <location>
        <begin position="23"/>
        <end position="173"/>
    </location>
</feature>
<dbReference type="Pfam" id="PF13967">
    <property type="entry name" value="RSN1_TM"/>
    <property type="match status" value="1"/>
</dbReference>
<evidence type="ECO:0000256" key="1">
    <source>
        <dbReference type="ARBA" id="ARBA00004141"/>
    </source>
</evidence>
<dbReference type="InterPro" id="IPR003864">
    <property type="entry name" value="CSC1/OSCA1-like_7TM"/>
</dbReference>
<feature type="domain" description="CSC1/OSCA1-like 7TM region" evidence="8">
    <location>
        <begin position="381"/>
        <end position="649"/>
    </location>
</feature>
<dbReference type="InterPro" id="IPR032880">
    <property type="entry name" value="CSC1/OSCA1-like_N"/>
</dbReference>
<evidence type="ECO:0000256" key="2">
    <source>
        <dbReference type="ARBA" id="ARBA00007779"/>
    </source>
</evidence>
<evidence type="ECO:0008006" key="13">
    <source>
        <dbReference type="Google" id="ProtNLM"/>
    </source>
</evidence>
<reference evidence="11" key="1">
    <citation type="submission" date="2019-11" db="EMBL/GenBank/DDBJ databases">
        <title>Bipolaris sorokiniana Genome sequencing.</title>
        <authorList>
            <person name="Wang H."/>
        </authorList>
    </citation>
    <scope>NUCLEOTIDE SEQUENCE</scope>
</reference>
<protein>
    <recommendedName>
        <fullName evidence="13">DUF221-domain-containing protein</fullName>
    </recommendedName>
</protein>
<keyword evidence="3" id="KW-0813">Transport</keyword>
<feature type="transmembrane region" description="Helical" evidence="7">
    <location>
        <begin position="99"/>
        <end position="119"/>
    </location>
</feature>
<dbReference type="AlphaFoldDB" id="A0A8H5ZQL4"/>
<keyword evidence="4 7" id="KW-0812">Transmembrane</keyword>
<feature type="transmembrane region" description="Helical" evidence="7">
    <location>
        <begin position="152"/>
        <end position="171"/>
    </location>
</feature>
<dbReference type="PANTHER" id="PTHR13018:SF20">
    <property type="entry name" value="SPORULATION-SPECIFIC PROTEIN 75"/>
    <property type="match status" value="1"/>
</dbReference>
<comment type="subcellular location">
    <subcellularLocation>
        <location evidence="1">Membrane</location>
        <topology evidence="1">Multi-pass membrane protein</topology>
    </subcellularLocation>
</comment>
<gene>
    <name evidence="11" type="ORF">GGP41_007866</name>
</gene>
<dbReference type="InterPro" id="IPR027815">
    <property type="entry name" value="CSC1/OSCA1-like_cyt"/>
</dbReference>
<keyword evidence="5 7" id="KW-1133">Transmembrane helix</keyword>
<evidence type="ECO:0000259" key="9">
    <source>
        <dbReference type="Pfam" id="PF13967"/>
    </source>
</evidence>
<dbReference type="Proteomes" id="UP000624244">
    <property type="component" value="Unassembled WGS sequence"/>
</dbReference>
<feature type="transmembrane region" description="Helical" evidence="7">
    <location>
        <begin position="20"/>
        <end position="45"/>
    </location>
</feature>